<evidence type="ECO:0000259" key="1">
    <source>
        <dbReference type="Pfam" id="PF00207"/>
    </source>
</evidence>
<keyword evidence="3" id="KW-1185">Reference proteome</keyword>
<dbReference type="GO" id="GO:0004527">
    <property type="term" value="F:exonuclease activity"/>
    <property type="evidence" value="ECO:0007669"/>
    <property type="project" value="UniProtKB-KW"/>
</dbReference>
<dbReference type="GO" id="GO:0004866">
    <property type="term" value="F:endopeptidase inhibitor activity"/>
    <property type="evidence" value="ECO:0007669"/>
    <property type="project" value="InterPro"/>
</dbReference>
<dbReference type="EMBL" id="CP011125">
    <property type="protein sequence ID" value="AKF10448.1"/>
    <property type="molecule type" value="Genomic_DNA"/>
</dbReference>
<gene>
    <name evidence="2" type="ORF">DB32_007597</name>
</gene>
<keyword evidence="2" id="KW-0269">Exonuclease</keyword>
<evidence type="ECO:0000313" key="3">
    <source>
        <dbReference type="Proteomes" id="UP000034883"/>
    </source>
</evidence>
<sequence>MLTAYEVIGTSDLRPGADAGIQLTTALDPSAPTVPMRTDASGRATLELAIPEDAPDAFPVVLRVLSRGVVRRFELTVRVTEPRAIQLWVARAQVPREGRVHAFGRLSEARTGRAIANVEVRLVARDAHDHPLGAPIVVRTDAAGLFAHVFAVGRDVVGQVSIEARAEDAEENVVSARASALVAEPAAPALLVSIAPERRVIEPGAAIAVDVVARRPDGRPVPNALVELSGFEHDDPGRTARTDATGRTRMAWRAPAIGGAWSDATIHATVTREGLGRGDGQATVRVSRVDHVASLAVEGGALIPELGGRIFVRVVDLEGRAASAGVPVRISGPRLGAERTATTDASGVATFDVSITGNDASGHCGGDAQAAVTIRVGDGPRAFEREVCLPLDADGTARVRADEVRVRSGALLRLEIARAASVARAPIAVSVLAVESGLQHAVAARVLAPGETRIELPIPEDVAGPLLVRARPIIEGREVRGGSALVFAEAGAPLAIDAALDASGLRTASTTSDVITARAWTIALPLDEARALAQTIRHDALGPLATLRTEPATASPALIAGALSAATPIDVGAPFVLREGRTIPMPTPDDPVAQGLLRDPWRAQSRFLTGRLALVFSAIERQVAGAVPGRIDDVAVQTNGRWDFNAQILAALEGSGDLGAEGATGLGGEPLTIEQLRRVDPAFTYDRVAARITRERLYRLMVALRRFVQSNGFDLPWARLGDPSTWLRHLSSMWIDGVGQIPARELVDAWGRPFVLRAITGRARFAAWSPLPGWELFSSGPDGIPGNGDDVADPSARVLPSGSPYAEAVGEDALVARLRGAELGRATIELLQHGGIVPVSVGAVPSQPAAAAQEQGARLWNDLPGELEVDPEPLALRRPTEPGVGAGGRIVTLGERVALDIDEEPRTWGALVVAFTPEGSVALAEARARLGAPLIVTGAMPARLRAGEPVSLSLVVTNASPQDRQLAITVGGAAPIEGTSESLALPAGTARAITIELRGTAIGAGEATITLSESNEPIRTVRWRVAVDAGLHPWRVRSATALFREQWQTRLEQPASATRAIARVVVMHPSALHRDPDLVERREHDAATLAWAATMAGAPIDPELRARLLSAQQPDGSFTGHDRAVATACAIVALSALAEEDDDAAAALQRARWALQSTSSDDLASWSQQLVALAAAGVPDPADAEEAELDPVSAYAAQLRTRIRRALRRVPEEPVVLARLAAGLLLADPRDAYGRVMFERARAAVVDVESGGGLVVRTREPRDSGFEQLSSTLALALAAHQLGESELAVRLVAGALDRDHVIARRGGEPLFWMLAAASYGVLGAGDAPSLALVANGRSYAVEFTNGIAVIPIDHARDVDVSLRRGGPGVHVIARAETVLDLPFRAIDRAPIELSLDGDPGDAGDVAALELTVRARERIPSGVVVDLQLPAGVEADEALLQLVRDRGALDVARREPRFVRVTLPAMEAGVAAVLPLPLRWSVHGTLEGLAVIAHPADAPGAITVLAPRPLEVAPPRDVE</sequence>
<dbReference type="KEGG" id="samy:DB32_007597"/>
<organism evidence="2 3">
    <name type="scientific">Sandaracinus amylolyticus</name>
    <dbReference type="NCBI Taxonomy" id="927083"/>
    <lineage>
        <taxon>Bacteria</taxon>
        <taxon>Pseudomonadati</taxon>
        <taxon>Myxococcota</taxon>
        <taxon>Polyangia</taxon>
        <taxon>Polyangiales</taxon>
        <taxon>Sandaracinaceae</taxon>
        <taxon>Sandaracinus</taxon>
    </lineage>
</organism>
<dbReference type="InterPro" id="IPR008930">
    <property type="entry name" value="Terpenoid_cyclase/PrenylTrfase"/>
</dbReference>
<dbReference type="Pfam" id="PF00207">
    <property type="entry name" value="A2M"/>
    <property type="match status" value="1"/>
</dbReference>
<keyword evidence="2" id="KW-0378">Hydrolase</keyword>
<name>A0A0F6W901_9BACT</name>
<keyword evidence="2" id="KW-0540">Nuclease</keyword>
<protein>
    <submittedName>
        <fullName evidence="2">Exonuclease SbcC</fullName>
    </submittedName>
</protein>
<dbReference type="Proteomes" id="UP000034883">
    <property type="component" value="Chromosome"/>
</dbReference>
<dbReference type="STRING" id="927083.DB32_007597"/>
<accession>A0A0F6W901</accession>
<dbReference type="InterPro" id="IPR001599">
    <property type="entry name" value="Macroglobln_a2"/>
</dbReference>
<feature type="domain" description="Alpha-2-macroglobulin" evidence="1">
    <location>
        <begin position="897"/>
        <end position="968"/>
    </location>
</feature>
<evidence type="ECO:0000313" key="2">
    <source>
        <dbReference type="EMBL" id="AKF10448.1"/>
    </source>
</evidence>
<proteinExistence type="predicted"/>
<reference evidence="2 3" key="1">
    <citation type="submission" date="2015-03" db="EMBL/GenBank/DDBJ databases">
        <title>Genome assembly of Sandaracinus amylolyticus DSM 53668.</title>
        <authorList>
            <person name="Sharma G."/>
            <person name="Subramanian S."/>
        </authorList>
    </citation>
    <scope>NUCLEOTIDE SEQUENCE [LARGE SCALE GENOMIC DNA]</scope>
    <source>
        <strain evidence="2 3">DSM 53668</strain>
    </source>
</reference>
<dbReference type="SUPFAM" id="SSF48239">
    <property type="entry name" value="Terpenoid cyclases/Protein prenyltransferases"/>
    <property type="match status" value="1"/>
</dbReference>